<dbReference type="Pfam" id="PF07690">
    <property type="entry name" value="MFS_1"/>
    <property type="match status" value="1"/>
</dbReference>
<comment type="subcellular location">
    <subcellularLocation>
        <location evidence="1">Membrane</location>
        <topology evidence="1">Multi-pass membrane protein</topology>
    </subcellularLocation>
</comment>
<dbReference type="InterPro" id="IPR011701">
    <property type="entry name" value="MFS"/>
</dbReference>
<dbReference type="PANTHER" id="PTHR43791">
    <property type="entry name" value="PERMEASE-RELATED"/>
    <property type="match status" value="1"/>
</dbReference>
<evidence type="ECO:0000256" key="6">
    <source>
        <dbReference type="SAM" id="Phobius"/>
    </source>
</evidence>
<keyword evidence="2" id="KW-0813">Transport</keyword>
<feature type="transmembrane region" description="Helical" evidence="6">
    <location>
        <begin position="214"/>
        <end position="235"/>
    </location>
</feature>
<dbReference type="AlphaFoldDB" id="A0AAD5JY61"/>
<reference evidence="7" key="2">
    <citation type="submission" date="2023-02" db="EMBL/GenBank/DDBJ databases">
        <authorList>
            <consortium name="DOE Joint Genome Institute"/>
            <person name="Mondo S.J."/>
            <person name="Chang Y."/>
            <person name="Wang Y."/>
            <person name="Ahrendt S."/>
            <person name="Andreopoulos W."/>
            <person name="Barry K."/>
            <person name="Beard J."/>
            <person name="Benny G.L."/>
            <person name="Blankenship S."/>
            <person name="Bonito G."/>
            <person name="Cuomo C."/>
            <person name="Desiro A."/>
            <person name="Gervers K.A."/>
            <person name="Hundley H."/>
            <person name="Kuo A."/>
            <person name="LaButti K."/>
            <person name="Lang B.F."/>
            <person name="Lipzen A."/>
            <person name="O'Donnell K."/>
            <person name="Pangilinan J."/>
            <person name="Reynolds N."/>
            <person name="Sandor L."/>
            <person name="Smith M.W."/>
            <person name="Tsang A."/>
            <person name="Grigoriev I.V."/>
            <person name="Stajich J.E."/>
            <person name="Spatafora J.W."/>
        </authorList>
    </citation>
    <scope>NUCLEOTIDE SEQUENCE</scope>
    <source>
        <strain evidence="7">RSA 2281</strain>
    </source>
</reference>
<evidence type="ECO:0000256" key="1">
    <source>
        <dbReference type="ARBA" id="ARBA00004141"/>
    </source>
</evidence>
<evidence type="ECO:0000256" key="5">
    <source>
        <dbReference type="ARBA" id="ARBA00023136"/>
    </source>
</evidence>
<dbReference type="InterPro" id="IPR036259">
    <property type="entry name" value="MFS_trans_sf"/>
</dbReference>
<organism evidence="7 8">
    <name type="scientific">Phascolomyces articulosus</name>
    <dbReference type="NCBI Taxonomy" id="60185"/>
    <lineage>
        <taxon>Eukaryota</taxon>
        <taxon>Fungi</taxon>
        <taxon>Fungi incertae sedis</taxon>
        <taxon>Mucoromycota</taxon>
        <taxon>Mucoromycotina</taxon>
        <taxon>Mucoromycetes</taxon>
        <taxon>Mucorales</taxon>
        <taxon>Lichtheimiaceae</taxon>
        <taxon>Phascolomyces</taxon>
    </lineage>
</organism>
<protein>
    <submittedName>
        <fullName evidence="7">Major facilitator superfamily domain-containing protein</fullName>
    </submittedName>
</protein>
<evidence type="ECO:0000256" key="4">
    <source>
        <dbReference type="ARBA" id="ARBA00022989"/>
    </source>
</evidence>
<dbReference type="GO" id="GO:0016020">
    <property type="term" value="C:membrane"/>
    <property type="evidence" value="ECO:0007669"/>
    <property type="project" value="UniProtKB-SubCell"/>
</dbReference>
<feature type="transmembrane region" description="Helical" evidence="6">
    <location>
        <begin position="20"/>
        <end position="40"/>
    </location>
</feature>
<keyword evidence="5 6" id="KW-0472">Membrane</keyword>
<sequence>STKIAGIMVDLNLTEEQYRWCLTAPYIIVVVISIPVNILLRKSRPSLLVGFLALIWGGVSMGNAGVTNFTGLLLCQIISGVAGTVAFRGLIAYGASQIPASTLNSWQWLFIIFGIPSVIGGFLCLFFLPESPETAEFLNDNERKLATTRLYAERAYSDAVNSWSWAQVISVLKDWKLYWYSIIFMLGAVASSGGKLNLPSIIDGMGDWSKSASLALTTPPQIVGCIAIYFSGWLSDKLGQRAYIFIGAHLVMAFGLFLIIFIPDEQIGVRYFAVCCLISGWKAFQPVRSSWGVDNFSGLTRRAVATAVFFIFESSGNAIGGQAYFDGPRYTMGHTIALSAVGLNIILAIGLRLILKRINNQREKVHIEQDQHTRDQVFARYGGDEIIGDRHPDYRYTL</sequence>
<evidence type="ECO:0000256" key="2">
    <source>
        <dbReference type="ARBA" id="ARBA00022448"/>
    </source>
</evidence>
<dbReference type="Proteomes" id="UP001209540">
    <property type="component" value="Unassembled WGS sequence"/>
</dbReference>
<evidence type="ECO:0000313" key="8">
    <source>
        <dbReference type="Proteomes" id="UP001209540"/>
    </source>
</evidence>
<feature type="transmembrane region" description="Helical" evidence="6">
    <location>
        <begin position="242"/>
        <end position="262"/>
    </location>
</feature>
<evidence type="ECO:0000313" key="7">
    <source>
        <dbReference type="EMBL" id="KAI9246242.1"/>
    </source>
</evidence>
<dbReference type="Gene3D" id="1.20.1250.20">
    <property type="entry name" value="MFS general substrate transporter like domains"/>
    <property type="match status" value="1"/>
</dbReference>
<gene>
    <name evidence="7" type="ORF">BDA99DRAFT_447370</name>
</gene>
<feature type="transmembrane region" description="Helical" evidence="6">
    <location>
        <begin position="73"/>
        <end position="94"/>
    </location>
</feature>
<name>A0AAD5JY61_9FUNG</name>
<keyword evidence="3 6" id="KW-0812">Transmembrane</keyword>
<feature type="transmembrane region" description="Helical" evidence="6">
    <location>
        <begin position="46"/>
        <end position="66"/>
    </location>
</feature>
<accession>A0AAD5JY61</accession>
<evidence type="ECO:0000256" key="3">
    <source>
        <dbReference type="ARBA" id="ARBA00022692"/>
    </source>
</evidence>
<keyword evidence="8" id="KW-1185">Reference proteome</keyword>
<dbReference type="EMBL" id="JAIXMP010000047">
    <property type="protein sequence ID" value="KAI9246242.1"/>
    <property type="molecule type" value="Genomic_DNA"/>
</dbReference>
<dbReference type="GO" id="GO:0022857">
    <property type="term" value="F:transmembrane transporter activity"/>
    <property type="evidence" value="ECO:0007669"/>
    <property type="project" value="InterPro"/>
</dbReference>
<comment type="caution">
    <text evidence="7">The sequence shown here is derived from an EMBL/GenBank/DDBJ whole genome shotgun (WGS) entry which is preliminary data.</text>
</comment>
<feature type="non-terminal residue" evidence="7">
    <location>
        <position position="1"/>
    </location>
</feature>
<reference evidence="7" key="1">
    <citation type="journal article" date="2022" name="IScience">
        <title>Evolution of zygomycete secretomes and the origins of terrestrial fungal ecologies.</title>
        <authorList>
            <person name="Chang Y."/>
            <person name="Wang Y."/>
            <person name="Mondo S."/>
            <person name="Ahrendt S."/>
            <person name="Andreopoulos W."/>
            <person name="Barry K."/>
            <person name="Beard J."/>
            <person name="Benny G.L."/>
            <person name="Blankenship S."/>
            <person name="Bonito G."/>
            <person name="Cuomo C."/>
            <person name="Desiro A."/>
            <person name="Gervers K.A."/>
            <person name="Hundley H."/>
            <person name="Kuo A."/>
            <person name="LaButti K."/>
            <person name="Lang B.F."/>
            <person name="Lipzen A."/>
            <person name="O'Donnell K."/>
            <person name="Pangilinan J."/>
            <person name="Reynolds N."/>
            <person name="Sandor L."/>
            <person name="Smith M.E."/>
            <person name="Tsang A."/>
            <person name="Grigoriev I.V."/>
            <person name="Stajich J.E."/>
            <person name="Spatafora J.W."/>
        </authorList>
    </citation>
    <scope>NUCLEOTIDE SEQUENCE</scope>
    <source>
        <strain evidence="7">RSA 2281</strain>
    </source>
</reference>
<feature type="transmembrane region" description="Helical" evidence="6">
    <location>
        <begin position="336"/>
        <end position="355"/>
    </location>
</feature>
<proteinExistence type="predicted"/>
<feature type="transmembrane region" description="Helical" evidence="6">
    <location>
        <begin position="106"/>
        <end position="128"/>
    </location>
</feature>
<keyword evidence="4 6" id="KW-1133">Transmembrane helix</keyword>
<dbReference type="SUPFAM" id="SSF103473">
    <property type="entry name" value="MFS general substrate transporter"/>
    <property type="match status" value="1"/>
</dbReference>
<feature type="transmembrane region" description="Helical" evidence="6">
    <location>
        <begin position="177"/>
        <end position="194"/>
    </location>
</feature>
<dbReference type="PANTHER" id="PTHR43791:SF36">
    <property type="entry name" value="TRANSPORTER, PUTATIVE (AFU_ORTHOLOGUE AFUA_6G08340)-RELATED"/>
    <property type="match status" value="1"/>
</dbReference>